<dbReference type="InterPro" id="IPR036291">
    <property type="entry name" value="NAD(P)-bd_dom_sf"/>
</dbReference>
<evidence type="ECO:0000256" key="1">
    <source>
        <dbReference type="SAM" id="MobiDB-lite"/>
    </source>
</evidence>
<organism evidence="2 3">
    <name type="scientific">Streptomyces rhizosphaericus</name>
    <dbReference type="NCBI Taxonomy" id="114699"/>
    <lineage>
        <taxon>Bacteria</taxon>
        <taxon>Bacillati</taxon>
        <taxon>Actinomycetota</taxon>
        <taxon>Actinomycetes</taxon>
        <taxon>Kitasatosporales</taxon>
        <taxon>Streptomycetaceae</taxon>
        <taxon>Streptomyces</taxon>
        <taxon>Streptomyces violaceusniger group</taxon>
    </lineage>
</organism>
<evidence type="ECO:0008006" key="4">
    <source>
        <dbReference type="Google" id="ProtNLM"/>
    </source>
</evidence>
<evidence type="ECO:0000313" key="2">
    <source>
        <dbReference type="EMBL" id="GAA0919563.1"/>
    </source>
</evidence>
<dbReference type="EMBL" id="BAAAID010000004">
    <property type="protein sequence ID" value="GAA0919563.1"/>
    <property type="molecule type" value="Genomic_DNA"/>
</dbReference>
<comment type="caution">
    <text evidence="2">The sequence shown here is derived from an EMBL/GenBank/DDBJ whole genome shotgun (WGS) entry which is preliminary data.</text>
</comment>
<protein>
    <recommendedName>
        <fullName evidence="4">Short-chain dehydrogenase</fullName>
    </recommendedName>
</protein>
<reference evidence="3" key="1">
    <citation type="journal article" date="2019" name="Int. J. Syst. Evol. Microbiol.">
        <title>The Global Catalogue of Microorganisms (GCM) 10K type strain sequencing project: providing services to taxonomists for standard genome sequencing and annotation.</title>
        <authorList>
            <consortium name="The Broad Institute Genomics Platform"/>
            <consortium name="The Broad Institute Genome Sequencing Center for Infectious Disease"/>
            <person name="Wu L."/>
            <person name="Ma J."/>
        </authorList>
    </citation>
    <scope>NUCLEOTIDE SEQUENCE [LARGE SCALE GENOMIC DNA]</scope>
    <source>
        <strain evidence="3">JCM 11444</strain>
    </source>
</reference>
<evidence type="ECO:0000313" key="3">
    <source>
        <dbReference type="Proteomes" id="UP001500418"/>
    </source>
</evidence>
<keyword evidence="3" id="KW-1185">Reference proteome</keyword>
<dbReference type="SUPFAM" id="SSF51735">
    <property type="entry name" value="NAD(P)-binding Rossmann-fold domains"/>
    <property type="match status" value="1"/>
</dbReference>
<gene>
    <name evidence="2" type="ORF">GCM10009575_011630</name>
</gene>
<sequence>MAHLDAIEGARQGRGPNHLVTGPWPSTVPSSRWANKTVRGSYADSKLLVTTLAAAVARLRPGVLSNAVDRGWVPTTMGGPSAPDDLELGRRTQEWLAASDDPEALTAGGYWYRRRQQQPHRAIHDEAFQGRLLRTLAKETDTAL</sequence>
<accession>A0ABP3ZFP8</accession>
<name>A0ABP3ZFP8_9ACTN</name>
<proteinExistence type="predicted"/>
<feature type="region of interest" description="Disordered" evidence="1">
    <location>
        <begin position="1"/>
        <end position="28"/>
    </location>
</feature>
<dbReference type="Gene3D" id="3.40.50.720">
    <property type="entry name" value="NAD(P)-binding Rossmann-like Domain"/>
    <property type="match status" value="1"/>
</dbReference>
<dbReference type="Proteomes" id="UP001500418">
    <property type="component" value="Unassembled WGS sequence"/>
</dbReference>